<name>A0A6C0HTG3_9ZZZZ</name>
<dbReference type="EMBL" id="MN740010">
    <property type="protein sequence ID" value="QHT83680.1"/>
    <property type="molecule type" value="Genomic_DNA"/>
</dbReference>
<evidence type="ECO:0000313" key="1">
    <source>
        <dbReference type="EMBL" id="QHT83680.1"/>
    </source>
</evidence>
<dbReference type="AlphaFoldDB" id="A0A6C0HTG3"/>
<accession>A0A6C0HTG3</accession>
<proteinExistence type="predicted"/>
<sequence>MSFTRFSDDPSRIKKQLDQTTFVGRYMLDVPGAGMDLPFVEDPQVRMQKWGANLRDNYVNLESDLLGMTRKINRDLVDINDFQKQAVWASKKDYRNMKPFVDESRATNPAWMYRTVENNRWEYPLLNPLNGLDKGFHDNIQTRILEKNSWNLLRGTNGSP</sequence>
<organism evidence="1">
    <name type="scientific">viral metagenome</name>
    <dbReference type="NCBI Taxonomy" id="1070528"/>
    <lineage>
        <taxon>unclassified sequences</taxon>
        <taxon>metagenomes</taxon>
        <taxon>organismal metagenomes</taxon>
    </lineage>
</organism>
<reference evidence="1" key="1">
    <citation type="journal article" date="2020" name="Nature">
        <title>Giant virus diversity and host interactions through global metagenomics.</title>
        <authorList>
            <person name="Schulz F."/>
            <person name="Roux S."/>
            <person name="Paez-Espino D."/>
            <person name="Jungbluth S."/>
            <person name="Walsh D.A."/>
            <person name="Denef V.J."/>
            <person name="McMahon K.D."/>
            <person name="Konstantinidis K.T."/>
            <person name="Eloe-Fadrosh E.A."/>
            <person name="Kyrpides N.C."/>
            <person name="Woyke T."/>
        </authorList>
    </citation>
    <scope>NUCLEOTIDE SEQUENCE</scope>
    <source>
        <strain evidence="1">GVMAG-M-3300023184-168</strain>
    </source>
</reference>
<protein>
    <submittedName>
        <fullName evidence="1">Uncharacterized protein</fullName>
    </submittedName>
</protein>